<evidence type="ECO:0000313" key="2">
    <source>
        <dbReference type="Proteomes" id="UP000703661"/>
    </source>
</evidence>
<dbReference type="Proteomes" id="UP000703661">
    <property type="component" value="Unassembled WGS sequence"/>
</dbReference>
<proteinExistence type="predicted"/>
<name>A0A9P6T3N6_9FUNG</name>
<gene>
    <name evidence="1" type="ORF">BGZ80_011765</name>
</gene>
<sequence length="75" mass="8858">MNPCQTFETLVEGYIKQLHIRKHNKALINQQLASDCLMVLTKPKNTTIFNPEFRRWVRKHFAFAAVGELRILMEE</sequence>
<dbReference type="EMBL" id="JAAAID010000099">
    <property type="protein sequence ID" value="KAG0022553.1"/>
    <property type="molecule type" value="Genomic_DNA"/>
</dbReference>
<comment type="caution">
    <text evidence="1">The sequence shown here is derived from an EMBL/GenBank/DDBJ whole genome shotgun (WGS) entry which is preliminary data.</text>
</comment>
<accession>A0A9P6T3N6</accession>
<organism evidence="1 2">
    <name type="scientific">Entomortierella chlamydospora</name>
    <dbReference type="NCBI Taxonomy" id="101097"/>
    <lineage>
        <taxon>Eukaryota</taxon>
        <taxon>Fungi</taxon>
        <taxon>Fungi incertae sedis</taxon>
        <taxon>Mucoromycota</taxon>
        <taxon>Mortierellomycotina</taxon>
        <taxon>Mortierellomycetes</taxon>
        <taxon>Mortierellales</taxon>
        <taxon>Mortierellaceae</taxon>
        <taxon>Entomortierella</taxon>
    </lineage>
</organism>
<evidence type="ECO:0000313" key="1">
    <source>
        <dbReference type="EMBL" id="KAG0022553.1"/>
    </source>
</evidence>
<keyword evidence="2" id="KW-1185">Reference proteome</keyword>
<dbReference type="AlphaFoldDB" id="A0A9P6T3N6"/>
<protein>
    <submittedName>
        <fullName evidence="1">Uncharacterized protein</fullName>
    </submittedName>
</protein>
<reference evidence="1" key="1">
    <citation type="journal article" date="2020" name="Fungal Divers.">
        <title>Resolving the Mortierellaceae phylogeny through synthesis of multi-gene phylogenetics and phylogenomics.</title>
        <authorList>
            <person name="Vandepol N."/>
            <person name="Liber J."/>
            <person name="Desiro A."/>
            <person name="Na H."/>
            <person name="Kennedy M."/>
            <person name="Barry K."/>
            <person name="Grigoriev I.V."/>
            <person name="Miller A.N."/>
            <person name="O'Donnell K."/>
            <person name="Stajich J.E."/>
            <person name="Bonito G."/>
        </authorList>
    </citation>
    <scope>NUCLEOTIDE SEQUENCE</scope>
    <source>
        <strain evidence="1">NRRL 2769</strain>
    </source>
</reference>